<keyword evidence="2" id="KW-1185">Reference proteome</keyword>
<protein>
    <recommendedName>
        <fullName evidence="3">HCP-like protein</fullName>
    </recommendedName>
</protein>
<reference evidence="1" key="1">
    <citation type="submission" date="2020-12" db="EMBL/GenBank/DDBJ databases">
        <title>Metabolic potential, ecology and presence of endohyphal bacteria is reflected in genomic diversity of Mucoromycotina.</title>
        <authorList>
            <person name="Muszewska A."/>
            <person name="Okrasinska A."/>
            <person name="Steczkiewicz K."/>
            <person name="Drgas O."/>
            <person name="Orlowska M."/>
            <person name="Perlinska-Lenart U."/>
            <person name="Aleksandrzak-Piekarczyk T."/>
            <person name="Szatraj K."/>
            <person name="Zielenkiewicz U."/>
            <person name="Pilsyk S."/>
            <person name="Malc E."/>
            <person name="Mieczkowski P."/>
            <person name="Kruszewska J.S."/>
            <person name="Biernat P."/>
            <person name="Pawlowska J."/>
        </authorList>
    </citation>
    <scope>NUCLEOTIDE SEQUENCE</scope>
    <source>
        <strain evidence="1">WA0000017839</strain>
    </source>
</reference>
<dbReference type="Gene3D" id="1.25.40.10">
    <property type="entry name" value="Tetratricopeptide repeat domain"/>
    <property type="match status" value="1"/>
</dbReference>
<dbReference type="Proteomes" id="UP000603453">
    <property type="component" value="Unassembled WGS sequence"/>
</dbReference>
<sequence length="304" mass="34108">MEKGASTEEKVTTQKKKKRFSLLLKTAMIDPEDDGEKILKKPMSKSSSFLQLQSFTATPLKRSRSMFGQLCSNDSKNGVSVTTEEDNTSSAILDYYAASENILHTAAVSISSTYNPSHDILDRDDGERDLLLGIASYEKGELEQASYHWKVAAESESPLGIFFYGLTLRHGWGCRKSPALAVRFLQKAAEYPVLDLQSGINRFISAVKIESLVLSIYELGEFFWHGWEVPKSVAIATYYFQVASTMGNTDAMNDLAFCYKHGHGVEKDDVKAAQLYRLAEEQGNGLKDNSWIWHEQYNDDIEPN</sequence>
<organism evidence="1 2">
    <name type="scientific">Mucor saturninus</name>
    <dbReference type="NCBI Taxonomy" id="64648"/>
    <lineage>
        <taxon>Eukaryota</taxon>
        <taxon>Fungi</taxon>
        <taxon>Fungi incertae sedis</taxon>
        <taxon>Mucoromycota</taxon>
        <taxon>Mucoromycotina</taxon>
        <taxon>Mucoromycetes</taxon>
        <taxon>Mucorales</taxon>
        <taxon>Mucorineae</taxon>
        <taxon>Mucoraceae</taxon>
        <taxon>Mucor</taxon>
    </lineage>
</organism>
<dbReference type="SUPFAM" id="SSF81901">
    <property type="entry name" value="HCP-like"/>
    <property type="match status" value="1"/>
</dbReference>
<dbReference type="SMART" id="SM00671">
    <property type="entry name" value="SEL1"/>
    <property type="match status" value="3"/>
</dbReference>
<dbReference type="InterPro" id="IPR006597">
    <property type="entry name" value="Sel1-like"/>
</dbReference>
<evidence type="ECO:0000313" key="2">
    <source>
        <dbReference type="Proteomes" id="UP000603453"/>
    </source>
</evidence>
<evidence type="ECO:0000313" key="1">
    <source>
        <dbReference type="EMBL" id="KAG2208317.1"/>
    </source>
</evidence>
<dbReference type="GO" id="GO:0032153">
    <property type="term" value="C:cell division site"/>
    <property type="evidence" value="ECO:0007669"/>
    <property type="project" value="TreeGrafter"/>
</dbReference>
<dbReference type="InterPro" id="IPR052945">
    <property type="entry name" value="Mitotic_Regulator"/>
</dbReference>
<accession>A0A8H7RDM0</accession>
<dbReference type="Pfam" id="PF08238">
    <property type="entry name" value="Sel1"/>
    <property type="match status" value="3"/>
</dbReference>
<dbReference type="OrthoDB" id="2148946at2759"/>
<name>A0A8H7RDM0_9FUNG</name>
<evidence type="ECO:0008006" key="3">
    <source>
        <dbReference type="Google" id="ProtNLM"/>
    </source>
</evidence>
<proteinExistence type="predicted"/>
<dbReference type="GO" id="GO:0010972">
    <property type="term" value="P:negative regulation of G2/M transition of mitotic cell cycle"/>
    <property type="evidence" value="ECO:0007669"/>
    <property type="project" value="TreeGrafter"/>
</dbReference>
<dbReference type="InterPro" id="IPR011990">
    <property type="entry name" value="TPR-like_helical_dom_sf"/>
</dbReference>
<dbReference type="EMBL" id="JAEPRD010000020">
    <property type="protein sequence ID" value="KAG2208317.1"/>
    <property type="molecule type" value="Genomic_DNA"/>
</dbReference>
<comment type="caution">
    <text evidence="1">The sequence shown here is derived from an EMBL/GenBank/DDBJ whole genome shotgun (WGS) entry which is preliminary data.</text>
</comment>
<dbReference type="PANTHER" id="PTHR43628">
    <property type="entry name" value="ACTIVATOR OF C KINASE PROTEIN 1-RELATED"/>
    <property type="match status" value="1"/>
</dbReference>
<dbReference type="PANTHER" id="PTHR43628:SF1">
    <property type="entry name" value="CHITIN SYNTHASE REGULATORY FACTOR 2-RELATED"/>
    <property type="match status" value="1"/>
</dbReference>
<gene>
    <name evidence="1" type="ORF">INT47_006173</name>
</gene>
<dbReference type="AlphaFoldDB" id="A0A8H7RDM0"/>